<evidence type="ECO:0000313" key="5">
    <source>
        <dbReference type="Proteomes" id="UP000243978"/>
    </source>
</evidence>
<evidence type="ECO:0000256" key="2">
    <source>
        <dbReference type="PROSITE-ProRule" id="PRU00169"/>
    </source>
</evidence>
<dbReference type="PROSITE" id="PS50110">
    <property type="entry name" value="RESPONSE_REGULATORY"/>
    <property type="match status" value="1"/>
</dbReference>
<dbReference type="NCBIfam" id="NF006623">
    <property type="entry name" value="PRK09191.1"/>
    <property type="match status" value="1"/>
</dbReference>
<dbReference type="Pfam" id="PF22233">
    <property type="entry name" value="PhyR_sigma-like"/>
    <property type="match status" value="1"/>
</dbReference>
<dbReference type="Proteomes" id="UP000243978">
    <property type="component" value="Unassembled WGS sequence"/>
</dbReference>
<dbReference type="InterPro" id="IPR013324">
    <property type="entry name" value="RNA_pol_sigma_r3/r4-like"/>
</dbReference>
<keyword evidence="1 2" id="KW-0597">Phosphoprotein</keyword>
<dbReference type="PANTHER" id="PTHR44591:SF20">
    <property type="entry name" value="PROTEIN PILH"/>
    <property type="match status" value="1"/>
</dbReference>
<feature type="domain" description="Response regulatory" evidence="3">
    <location>
        <begin position="145"/>
        <end position="259"/>
    </location>
</feature>
<dbReference type="GO" id="GO:0000160">
    <property type="term" value="P:phosphorelay signal transduction system"/>
    <property type="evidence" value="ECO:0007669"/>
    <property type="project" value="InterPro"/>
</dbReference>
<dbReference type="Gene3D" id="3.40.50.2300">
    <property type="match status" value="1"/>
</dbReference>
<protein>
    <submittedName>
        <fullName evidence="4">Response regulator receiver protein</fullName>
    </submittedName>
</protein>
<organism evidence="4 5">
    <name type="scientific">Litoreibacter ponti</name>
    <dbReference type="NCBI Taxonomy" id="1510457"/>
    <lineage>
        <taxon>Bacteria</taxon>
        <taxon>Pseudomonadati</taxon>
        <taxon>Pseudomonadota</taxon>
        <taxon>Alphaproteobacteria</taxon>
        <taxon>Rhodobacterales</taxon>
        <taxon>Roseobacteraceae</taxon>
        <taxon>Litoreibacter</taxon>
    </lineage>
</organism>
<name>A0A2T6BJ99_9RHOB</name>
<evidence type="ECO:0000259" key="3">
    <source>
        <dbReference type="PROSITE" id="PS50110"/>
    </source>
</evidence>
<dbReference type="CDD" id="cd17540">
    <property type="entry name" value="REC_PhyR"/>
    <property type="match status" value="1"/>
</dbReference>
<dbReference type="Gene3D" id="1.20.140.160">
    <property type="match status" value="1"/>
</dbReference>
<comment type="caution">
    <text evidence="4">The sequence shown here is derived from an EMBL/GenBank/DDBJ whole genome shotgun (WGS) entry which is preliminary data.</text>
</comment>
<feature type="modified residue" description="4-aspartylphosphate" evidence="2">
    <location>
        <position position="195"/>
    </location>
</feature>
<dbReference type="PANTHER" id="PTHR44591">
    <property type="entry name" value="STRESS RESPONSE REGULATOR PROTEIN 1"/>
    <property type="match status" value="1"/>
</dbReference>
<dbReference type="InterPro" id="IPR053866">
    <property type="entry name" value="PhyR_sigma2"/>
</dbReference>
<dbReference type="SUPFAM" id="SSF52172">
    <property type="entry name" value="CheY-like"/>
    <property type="match status" value="1"/>
</dbReference>
<gene>
    <name evidence="4" type="ORF">C8N43_0792</name>
</gene>
<sequence>MSEVSSQHDVTAEIGKALPYLRRYARALTGAQSSGDRYAAAALEAILEDRSMLDDVAPKIGLFRAFNKIWRSSGAPIEDSANDLEAKAQEHLAKLTTNTREALLLHTVEEFSFEESAQIMEVSAEEAAELVQIARNEMSKSASGRLMIIEDEALISVDLKAIANSMGHEVTGIARTHAQATELAAKDRPELILADIHLADNSSGIEAVNEIIKDMGEIPVVFITAYPERLLTGEKHEPAFLISKPYTEDQVRSAISQAMFFSSTETLRA</sequence>
<reference evidence="4 5" key="1">
    <citation type="submission" date="2018-04" db="EMBL/GenBank/DDBJ databases">
        <title>Genomic Encyclopedia of Archaeal and Bacterial Type Strains, Phase II (KMG-II): from individual species to whole genera.</title>
        <authorList>
            <person name="Goeker M."/>
        </authorList>
    </citation>
    <scope>NUCLEOTIDE SEQUENCE [LARGE SCALE GENOMIC DNA]</scope>
    <source>
        <strain evidence="4 5">DSM 100977</strain>
    </source>
</reference>
<proteinExistence type="predicted"/>
<evidence type="ECO:0000313" key="4">
    <source>
        <dbReference type="EMBL" id="PTX56141.1"/>
    </source>
</evidence>
<dbReference type="InterPro" id="IPR050595">
    <property type="entry name" value="Bact_response_regulator"/>
</dbReference>
<keyword evidence="5" id="KW-1185">Reference proteome</keyword>
<accession>A0A2T6BJ99</accession>
<dbReference type="RefSeq" id="WP_107844363.1">
    <property type="nucleotide sequence ID" value="NZ_QBKS01000001.1"/>
</dbReference>
<dbReference type="SUPFAM" id="SSF88659">
    <property type="entry name" value="Sigma3 and sigma4 domains of RNA polymerase sigma factors"/>
    <property type="match status" value="1"/>
</dbReference>
<dbReference type="Pfam" id="PF00072">
    <property type="entry name" value="Response_reg"/>
    <property type="match status" value="1"/>
</dbReference>
<dbReference type="AlphaFoldDB" id="A0A2T6BJ99"/>
<dbReference type="Pfam" id="PF22029">
    <property type="entry name" value="PhyR_sigma2"/>
    <property type="match status" value="1"/>
</dbReference>
<evidence type="ECO:0000256" key="1">
    <source>
        <dbReference type="ARBA" id="ARBA00022553"/>
    </source>
</evidence>
<dbReference type="InterPro" id="IPR014605">
    <property type="entry name" value="Sig_resp-reg_PhyR"/>
</dbReference>
<dbReference type="EMBL" id="QBKS01000001">
    <property type="protein sequence ID" value="PTX56141.1"/>
    <property type="molecule type" value="Genomic_DNA"/>
</dbReference>
<dbReference type="InterPro" id="IPR011006">
    <property type="entry name" value="CheY-like_superfamily"/>
</dbReference>
<dbReference type="InterPro" id="IPR053867">
    <property type="entry name" value="PhyR_sigma4"/>
</dbReference>
<dbReference type="SMART" id="SM00448">
    <property type="entry name" value="REC"/>
    <property type="match status" value="1"/>
</dbReference>
<dbReference type="OrthoDB" id="9786101at2"/>
<dbReference type="PIRSF" id="PIRSF036400">
    <property type="entry name" value="RR_Ctr_UCP036400"/>
    <property type="match status" value="1"/>
</dbReference>
<dbReference type="InterPro" id="IPR001789">
    <property type="entry name" value="Sig_transdc_resp-reg_receiver"/>
</dbReference>